<dbReference type="EMBL" id="JAIWYP010000005">
    <property type="protein sequence ID" value="KAH3827812.1"/>
    <property type="molecule type" value="Genomic_DNA"/>
</dbReference>
<name>A0A9D4K0U4_DREPO</name>
<sequence>MSNPLGVRHDDGNTREAVTRTMLKDTQNPNELFPVALWLTEAVRGAINFRSRVDDMVAAKASTEMVASLDAERDVLS</sequence>
<gene>
    <name evidence="1" type="ORF">DPMN_129755</name>
</gene>
<protein>
    <submittedName>
        <fullName evidence="1">Uncharacterized protein</fullName>
    </submittedName>
</protein>
<keyword evidence="2" id="KW-1185">Reference proteome</keyword>
<reference evidence="1" key="2">
    <citation type="submission" date="2020-11" db="EMBL/GenBank/DDBJ databases">
        <authorList>
            <person name="McCartney M.A."/>
            <person name="Auch B."/>
            <person name="Kono T."/>
            <person name="Mallez S."/>
            <person name="Becker A."/>
            <person name="Gohl D.M."/>
            <person name="Silverstein K.A.T."/>
            <person name="Koren S."/>
            <person name="Bechman K.B."/>
            <person name="Herman A."/>
            <person name="Abrahante J.E."/>
            <person name="Garbe J."/>
        </authorList>
    </citation>
    <scope>NUCLEOTIDE SEQUENCE</scope>
    <source>
        <strain evidence="1">Duluth1</strain>
        <tissue evidence="1">Whole animal</tissue>
    </source>
</reference>
<dbReference type="AlphaFoldDB" id="A0A9D4K0U4"/>
<comment type="caution">
    <text evidence="1">The sequence shown here is derived from an EMBL/GenBank/DDBJ whole genome shotgun (WGS) entry which is preliminary data.</text>
</comment>
<accession>A0A9D4K0U4</accession>
<organism evidence="1 2">
    <name type="scientific">Dreissena polymorpha</name>
    <name type="common">Zebra mussel</name>
    <name type="synonym">Mytilus polymorpha</name>
    <dbReference type="NCBI Taxonomy" id="45954"/>
    <lineage>
        <taxon>Eukaryota</taxon>
        <taxon>Metazoa</taxon>
        <taxon>Spiralia</taxon>
        <taxon>Lophotrochozoa</taxon>
        <taxon>Mollusca</taxon>
        <taxon>Bivalvia</taxon>
        <taxon>Autobranchia</taxon>
        <taxon>Heteroconchia</taxon>
        <taxon>Euheterodonta</taxon>
        <taxon>Imparidentia</taxon>
        <taxon>Neoheterodontei</taxon>
        <taxon>Myida</taxon>
        <taxon>Dreissenoidea</taxon>
        <taxon>Dreissenidae</taxon>
        <taxon>Dreissena</taxon>
    </lineage>
</organism>
<evidence type="ECO:0000313" key="1">
    <source>
        <dbReference type="EMBL" id="KAH3827812.1"/>
    </source>
</evidence>
<proteinExistence type="predicted"/>
<evidence type="ECO:0000313" key="2">
    <source>
        <dbReference type="Proteomes" id="UP000828390"/>
    </source>
</evidence>
<reference evidence="1" key="1">
    <citation type="journal article" date="2019" name="bioRxiv">
        <title>The Genome of the Zebra Mussel, Dreissena polymorpha: A Resource for Invasive Species Research.</title>
        <authorList>
            <person name="McCartney M.A."/>
            <person name="Auch B."/>
            <person name="Kono T."/>
            <person name="Mallez S."/>
            <person name="Zhang Y."/>
            <person name="Obille A."/>
            <person name="Becker A."/>
            <person name="Abrahante J.E."/>
            <person name="Garbe J."/>
            <person name="Badalamenti J.P."/>
            <person name="Herman A."/>
            <person name="Mangelson H."/>
            <person name="Liachko I."/>
            <person name="Sullivan S."/>
            <person name="Sone E.D."/>
            <person name="Koren S."/>
            <person name="Silverstein K.A.T."/>
            <person name="Beckman K.B."/>
            <person name="Gohl D.M."/>
        </authorList>
    </citation>
    <scope>NUCLEOTIDE SEQUENCE</scope>
    <source>
        <strain evidence="1">Duluth1</strain>
        <tissue evidence="1">Whole animal</tissue>
    </source>
</reference>
<dbReference type="Proteomes" id="UP000828390">
    <property type="component" value="Unassembled WGS sequence"/>
</dbReference>